<organism evidence="2 3">
    <name type="scientific">Diaporthe eres</name>
    <name type="common">Phomopsis oblonga</name>
    <dbReference type="NCBI Taxonomy" id="83184"/>
    <lineage>
        <taxon>Eukaryota</taxon>
        <taxon>Fungi</taxon>
        <taxon>Dikarya</taxon>
        <taxon>Ascomycota</taxon>
        <taxon>Pezizomycotina</taxon>
        <taxon>Sordariomycetes</taxon>
        <taxon>Sordariomycetidae</taxon>
        <taxon>Diaporthales</taxon>
        <taxon>Diaporthaceae</taxon>
        <taxon>Diaporthe</taxon>
        <taxon>Diaporthe eres species complex</taxon>
    </lineage>
</organism>
<dbReference type="Proteomes" id="UP001430848">
    <property type="component" value="Unassembled WGS sequence"/>
</dbReference>
<evidence type="ECO:0000256" key="1">
    <source>
        <dbReference type="SAM" id="MobiDB-lite"/>
    </source>
</evidence>
<reference evidence="2 3" key="1">
    <citation type="submission" date="2024-02" db="EMBL/GenBank/DDBJ databases">
        <title>De novo assembly and annotation of 12 fungi associated with fruit tree decline syndrome in Ontario, Canada.</title>
        <authorList>
            <person name="Sulman M."/>
            <person name="Ellouze W."/>
            <person name="Ilyukhin E."/>
        </authorList>
    </citation>
    <scope>NUCLEOTIDE SEQUENCE [LARGE SCALE GENOMIC DNA]</scope>
    <source>
        <strain evidence="2 3">M169</strain>
    </source>
</reference>
<dbReference type="PANTHER" id="PTHR35587">
    <property type="entry name" value="EXPRESSED PROTEIN"/>
    <property type="match status" value="1"/>
</dbReference>
<accession>A0ABR1PPY1</accession>
<dbReference type="PANTHER" id="PTHR35587:SF3">
    <property type="entry name" value="EXPRESSED PROTEIN"/>
    <property type="match status" value="1"/>
</dbReference>
<feature type="compositionally biased region" description="Low complexity" evidence="1">
    <location>
        <begin position="84"/>
        <end position="105"/>
    </location>
</feature>
<feature type="compositionally biased region" description="Low complexity" evidence="1">
    <location>
        <begin position="176"/>
        <end position="194"/>
    </location>
</feature>
<comment type="caution">
    <text evidence="2">The sequence shown here is derived from an EMBL/GenBank/DDBJ whole genome shotgun (WGS) entry which is preliminary data.</text>
</comment>
<evidence type="ECO:0000313" key="2">
    <source>
        <dbReference type="EMBL" id="KAK7741487.1"/>
    </source>
</evidence>
<protein>
    <submittedName>
        <fullName evidence="2">Uncharacterized protein</fullName>
    </submittedName>
</protein>
<feature type="region of interest" description="Disordered" evidence="1">
    <location>
        <begin position="1"/>
        <end position="283"/>
    </location>
</feature>
<sequence length="317" mass="33948">MAPTPPASSPAAKPETERTRRRRPQQPVEDEDEDESSSEEESGDSEEESEEDSEDELPARRSKPNNSTKNGNKNIKRPPPRPLNPRANRSRTNQKSSGATTGSSAPSYEDPDATDNTYRQNSYSYLPTPPSQRQPSPLRQQQRRNPAPQQTGRPPRAARPRTGTAPPAPVMDLPGSVAGAEDSSYSSSSTASSAGPWKPYAPGSSGRGTPSARPPMPGTTRRRTVREPAREPTQAIVPRAPRTVAATPKIDEEGGGDVEGDGEENEVEFVPRGPAASPGLPAGGKKAALAVELKLNLEIEIELKASIHGDVTLELFN</sequence>
<keyword evidence="3" id="KW-1185">Reference proteome</keyword>
<name>A0ABR1PPY1_DIAER</name>
<proteinExistence type="predicted"/>
<evidence type="ECO:0000313" key="3">
    <source>
        <dbReference type="Proteomes" id="UP001430848"/>
    </source>
</evidence>
<feature type="compositionally biased region" description="Polar residues" evidence="1">
    <location>
        <begin position="114"/>
        <end position="125"/>
    </location>
</feature>
<gene>
    <name evidence="2" type="ORF">SLS63_001043</name>
</gene>
<feature type="compositionally biased region" description="Low complexity" evidence="1">
    <location>
        <begin position="271"/>
        <end position="283"/>
    </location>
</feature>
<feature type="compositionally biased region" description="Acidic residues" evidence="1">
    <location>
        <begin position="28"/>
        <end position="56"/>
    </location>
</feature>
<feature type="compositionally biased region" description="Acidic residues" evidence="1">
    <location>
        <begin position="253"/>
        <end position="267"/>
    </location>
</feature>
<feature type="compositionally biased region" description="Low complexity" evidence="1">
    <location>
        <begin position="133"/>
        <end position="165"/>
    </location>
</feature>
<dbReference type="EMBL" id="JAKNSF020000002">
    <property type="protein sequence ID" value="KAK7741487.1"/>
    <property type="molecule type" value="Genomic_DNA"/>
</dbReference>